<dbReference type="InterPro" id="IPR025836">
    <property type="entry name" value="Zn_knuckle_CX2CX4HX4C"/>
</dbReference>
<keyword evidence="3" id="KW-1185">Reference proteome</keyword>
<comment type="caution">
    <text evidence="2">The sequence shown here is derived from an EMBL/GenBank/DDBJ whole genome shotgun (WGS) entry which is preliminary data.</text>
</comment>
<dbReference type="Pfam" id="PF14392">
    <property type="entry name" value="zf-CCHC_4"/>
    <property type="match status" value="1"/>
</dbReference>
<dbReference type="EMBL" id="JAEFBK010000011">
    <property type="protein sequence ID" value="KAG7550612.1"/>
    <property type="molecule type" value="Genomic_DNA"/>
</dbReference>
<dbReference type="PROSITE" id="PS50878">
    <property type="entry name" value="RT_POL"/>
    <property type="match status" value="1"/>
</dbReference>
<keyword evidence="2" id="KW-0808">Transferase</keyword>
<dbReference type="CDD" id="cd01650">
    <property type="entry name" value="RT_nLTR_like"/>
    <property type="match status" value="1"/>
</dbReference>
<protein>
    <submittedName>
        <fullName evidence="2">Reverse transcriptase domain</fullName>
    </submittedName>
</protein>
<reference evidence="2 3" key="1">
    <citation type="submission" date="2020-12" db="EMBL/GenBank/DDBJ databases">
        <title>Concerted genomic and epigenomic changes stabilize Arabidopsis allopolyploids.</title>
        <authorList>
            <person name="Chen Z."/>
        </authorList>
    </citation>
    <scope>NUCLEOTIDE SEQUENCE [LARGE SCALE GENOMIC DNA]</scope>
    <source>
        <strain evidence="2">Allo738</strain>
        <tissue evidence="2">Leaf</tissue>
    </source>
</reference>
<organism evidence="2 3">
    <name type="scientific">Arabidopsis thaliana x Arabidopsis arenosa</name>
    <dbReference type="NCBI Taxonomy" id="1240361"/>
    <lineage>
        <taxon>Eukaryota</taxon>
        <taxon>Viridiplantae</taxon>
        <taxon>Streptophyta</taxon>
        <taxon>Embryophyta</taxon>
        <taxon>Tracheophyta</taxon>
        <taxon>Spermatophyta</taxon>
        <taxon>Magnoliopsida</taxon>
        <taxon>eudicotyledons</taxon>
        <taxon>Gunneridae</taxon>
        <taxon>Pentapetalae</taxon>
        <taxon>rosids</taxon>
        <taxon>malvids</taxon>
        <taxon>Brassicales</taxon>
        <taxon>Brassicaceae</taxon>
        <taxon>Camelineae</taxon>
        <taxon>Arabidopsis</taxon>
    </lineage>
</organism>
<dbReference type="PANTHER" id="PTHR33116">
    <property type="entry name" value="REVERSE TRANSCRIPTASE ZINC-BINDING DOMAIN-CONTAINING PROTEIN-RELATED-RELATED"/>
    <property type="match status" value="1"/>
</dbReference>
<keyword evidence="2" id="KW-0695">RNA-directed DNA polymerase</keyword>
<dbReference type="PANTHER" id="PTHR33116:SF86">
    <property type="entry name" value="REVERSE TRANSCRIPTASE DOMAIN-CONTAINING PROTEIN"/>
    <property type="match status" value="1"/>
</dbReference>
<dbReference type="InterPro" id="IPR000477">
    <property type="entry name" value="RT_dom"/>
</dbReference>
<dbReference type="Proteomes" id="UP000694240">
    <property type="component" value="Chromosome 11"/>
</dbReference>
<feature type="domain" description="Reverse transcriptase" evidence="1">
    <location>
        <begin position="766"/>
        <end position="1032"/>
    </location>
</feature>
<dbReference type="GO" id="GO:0003964">
    <property type="term" value="F:RNA-directed DNA polymerase activity"/>
    <property type="evidence" value="ECO:0007669"/>
    <property type="project" value="UniProtKB-KW"/>
</dbReference>
<name>A0A8T1YWY2_9BRAS</name>
<dbReference type="Pfam" id="PF00078">
    <property type="entry name" value="RVT_1"/>
    <property type="match status" value="1"/>
</dbReference>
<proteinExistence type="predicted"/>
<gene>
    <name evidence="2" type="ORF">ISN45_Aa06g013800</name>
</gene>
<evidence type="ECO:0000313" key="2">
    <source>
        <dbReference type="EMBL" id="KAG7550612.1"/>
    </source>
</evidence>
<sequence length="1667" mass="191075">MSLGWHWSHSRTMVGSVVRLCSHDHHSQDNADEGEADQRTSWCHLMNILLLHLLLLLWVRGVALSQERFQFIFKSEDDLNEILKTGVWTQDDWCVVMERWIEHPPDDYLMFLPVWIRLRNIPVNYYTEATIREIAKCVGEVLTVEFDLNKSQVQDYVRVRVLFDVRNSLRNSKQVQLPTGETVSITFDYERIRKRCFLCQRLTHEKSCCPSKQEETKVGCVEIAQVPDKQLSQLVSDDYRSSSVPRTTLEETSVVSIDKVQLPDKQKDLLLQDGHRSISVSNSPKLLADAMKESIQNIKLASSVMMDDDLLSSCSEYGFSEGFTSSLSEAGSSGLSIKQKHPRKRKANLLKTSPVPHAISEGDKSSFTVQFDKAIKRKTQDAVTEPSKCLKRENNMVVPCEPPLDQSLLWDRISQIGLVRKEPWCMIGDFNEILSNKEKLGGPLRLLSSFRPFKDMLSLCEMHELGSTGNGFTWGGTRNLQWIQCKLDRCFGNPSWLSMFPNAHQWFLEKLGSDHRPVLVKFINDQELFRGQFRFDKRMADDPSLITAIFSSWNSEISKGNHSSIFSIAECRRSISVWKQSADFNAKDRILRLRKELDELLSLLYPNWERISEIKDQLGDAFRDEEIFWRQNSQDKWLLGGDKNTQFFHATVKATRIGNSLNFLVDENGMEQTLNREKGKIASLYFSELFRSTSPSNVAASLEGFQSRVTTAMNQELTKDVTEEEIYTAVFSINCESAPGPDGFTALFFQKYWSFVKFQVIDEVLGFFKSGVIPAEWNHTHLCLIPKVQNPQHMSEVRPISLCSVLYKIISKIISSRLKVFLPDIVSQTQSAYVSERLISDNILIAHEIMHCLNSHPKISKEFLVFKTDMSKAYDRVEWKFLEAILLALGFNHKWILWIMGCVSSVTYSVLINGQPFGHIKPERGIRQGDPLSPLLFVLCTEALIHFLNQASNDRIVAGIQFNNAGPSVNHLLFADDTLLICKATKEECEVIMQCLSKYERVSGQMINVDKSAITFGINVEQDIKDWIKCRSGIHLEGGSGKYLGLPECLSGSKKVLFGFIKDKLQARMSGWYAKTLSQGGKEILLKSIAMALPVYAMTCFKLPVNLCKNLTSIMMDFWWNNFQSTKKIHWVSWQKLAMPKQLGGIGFKDLQCFNQALLAKQAWRLLNDKDNLFSRIFKSRYYLNTDFLDATHGTRPSYAWRSILYGRDLLKVGLKKVIGNGRNTSVWIDKWIYDGQIRRPMNLHSLMDIRLMVDHLIDPHTRNWKWHRLKELFPPEDIEIISRQRPIPSQEDGFCWSRTNNGMYSVKSGYELSSRKNHYSLFKEAETCPSLSPLYETIWKLHTAPKVRIFIWKALKCAISVEDRLNTRGIGVKDGCLMCGEASETVNHILFQCPLARQVWALSDVPSPVTGFGNSIFSNLHHLMQIAQVENIPTNLRFVNSWILWILWKNRNKLLFEGKGDLANRIVDKALDDGNQWLLAQKKGMQLNRQNGYHAENWLPPKGEDLKCNIGFAWSKKRALSGAAWVVRDSQGKVLLHSRRSYAQVHSLFAAKLKSWEWALDSMHHHHLQRVTFGASSWDIIQALHKPKDWPAIVGHIAELLSFTKDKPHWYMLQESPRCNRGAFEIANSVLTGFRLQSYVAKGYPSWLSDLFVHESNDTRIYGNPG</sequence>
<dbReference type="InterPro" id="IPR026960">
    <property type="entry name" value="RVT-Znf"/>
</dbReference>
<evidence type="ECO:0000313" key="3">
    <source>
        <dbReference type="Proteomes" id="UP000694240"/>
    </source>
</evidence>
<evidence type="ECO:0000259" key="1">
    <source>
        <dbReference type="PROSITE" id="PS50878"/>
    </source>
</evidence>
<dbReference type="Pfam" id="PF13966">
    <property type="entry name" value="zf-RVT"/>
    <property type="match status" value="1"/>
</dbReference>
<accession>A0A8T1YWY2</accession>
<keyword evidence="2" id="KW-0548">Nucleotidyltransferase</keyword>